<keyword evidence="1" id="KW-0472">Membrane</keyword>
<dbReference type="EMBL" id="FOWW01000003">
    <property type="protein sequence ID" value="SFP78672.1"/>
    <property type="molecule type" value="Genomic_DNA"/>
</dbReference>
<name>A0A1I5T6K5_9PSEU</name>
<dbReference type="RefSeq" id="WP_092530041.1">
    <property type="nucleotide sequence ID" value="NZ_FOWW01000003.1"/>
</dbReference>
<gene>
    <name evidence="2" type="ORF">SAMN05421810_103411</name>
</gene>
<dbReference type="Proteomes" id="UP000198727">
    <property type="component" value="Unassembled WGS sequence"/>
</dbReference>
<proteinExistence type="predicted"/>
<keyword evidence="1" id="KW-1133">Transmembrane helix</keyword>
<dbReference type="STRING" id="587909.SAMN05421810_103411"/>
<reference evidence="3" key="1">
    <citation type="submission" date="2016-10" db="EMBL/GenBank/DDBJ databases">
        <authorList>
            <person name="Varghese N."/>
            <person name="Submissions S."/>
        </authorList>
    </citation>
    <scope>NUCLEOTIDE SEQUENCE [LARGE SCALE GENOMIC DNA]</scope>
    <source>
        <strain evidence="3">CGMCC 4.5579</strain>
    </source>
</reference>
<evidence type="ECO:0000313" key="3">
    <source>
        <dbReference type="Proteomes" id="UP000198727"/>
    </source>
</evidence>
<organism evidence="2 3">
    <name type="scientific">Amycolatopsis arida</name>
    <dbReference type="NCBI Taxonomy" id="587909"/>
    <lineage>
        <taxon>Bacteria</taxon>
        <taxon>Bacillati</taxon>
        <taxon>Actinomycetota</taxon>
        <taxon>Actinomycetes</taxon>
        <taxon>Pseudonocardiales</taxon>
        <taxon>Pseudonocardiaceae</taxon>
        <taxon>Amycolatopsis</taxon>
    </lineage>
</organism>
<accession>A0A1I5T6K5</accession>
<dbReference type="AlphaFoldDB" id="A0A1I5T6K5"/>
<keyword evidence="3" id="KW-1185">Reference proteome</keyword>
<protein>
    <recommendedName>
        <fullName evidence="4">Alkaline shock response membrane anchor protein AmaP</fullName>
    </recommendedName>
</protein>
<evidence type="ECO:0008006" key="4">
    <source>
        <dbReference type="Google" id="ProtNLM"/>
    </source>
</evidence>
<evidence type="ECO:0000313" key="2">
    <source>
        <dbReference type="EMBL" id="SFP78672.1"/>
    </source>
</evidence>
<evidence type="ECO:0000256" key="1">
    <source>
        <dbReference type="SAM" id="Phobius"/>
    </source>
</evidence>
<sequence length="189" mass="20231">MNTSSNRPARLNRALLALLGVLLLAAGAFAVATHAGWLRLLDPAAPLVPGTGRPPAWVPYVVAAGAVLLGLLALRWLVAQAVRRPRTETWELRQERGVTRLDPGVVVEPLVEEIESIRGVHDASATLAGGRDAPELHLAVGAERDADLVAIRRRIEEDALPRLRQALDLDGLPAAVEFRLTGSRGPRAV</sequence>
<dbReference type="OrthoDB" id="3363827at2"/>
<keyword evidence="1" id="KW-0812">Transmembrane</keyword>
<feature type="transmembrane region" description="Helical" evidence="1">
    <location>
        <begin position="57"/>
        <end position="78"/>
    </location>
</feature>